<feature type="binding site" evidence="8">
    <location>
        <position position="173"/>
    </location>
    <ligand>
        <name>ATP</name>
        <dbReference type="ChEBI" id="CHEBI:30616"/>
    </ligand>
</feature>
<evidence type="ECO:0000313" key="10">
    <source>
        <dbReference type="Proteomes" id="UP000032900"/>
    </source>
</evidence>
<comment type="catalytic activity">
    <reaction evidence="8">
        <text>L-seryl-[protein] + ATP = 3-O-(5'-adenylyl)-L-seryl-[protein] + diphosphate</text>
        <dbReference type="Rhea" id="RHEA:58120"/>
        <dbReference type="Rhea" id="RHEA-COMP:9863"/>
        <dbReference type="Rhea" id="RHEA-COMP:15073"/>
        <dbReference type="ChEBI" id="CHEBI:29999"/>
        <dbReference type="ChEBI" id="CHEBI:30616"/>
        <dbReference type="ChEBI" id="CHEBI:33019"/>
        <dbReference type="ChEBI" id="CHEBI:142516"/>
        <dbReference type="EC" id="2.7.7.108"/>
    </reaction>
</comment>
<dbReference type="GO" id="GO:0000287">
    <property type="term" value="F:magnesium ion binding"/>
    <property type="evidence" value="ECO:0007669"/>
    <property type="project" value="UniProtKB-UniRule"/>
</dbReference>
<dbReference type="PANTHER" id="PTHR32057">
    <property type="entry name" value="PROTEIN ADENYLYLTRANSFERASE SELO, MITOCHONDRIAL"/>
    <property type="match status" value="1"/>
</dbReference>
<organism evidence="9 10">
    <name type="scientific">Geofilum rubicundum JCM 15548</name>
    <dbReference type="NCBI Taxonomy" id="1236989"/>
    <lineage>
        <taxon>Bacteria</taxon>
        <taxon>Pseudomonadati</taxon>
        <taxon>Bacteroidota</taxon>
        <taxon>Bacteroidia</taxon>
        <taxon>Marinilabiliales</taxon>
        <taxon>Marinilabiliaceae</taxon>
        <taxon>Geofilum</taxon>
    </lineage>
</organism>
<gene>
    <name evidence="8" type="primary">ydiU</name>
    <name evidence="8" type="synonym">selO</name>
    <name evidence="9" type="ORF">JCM15548_126</name>
</gene>
<comment type="cofactor">
    <cofactor evidence="8">
        <name>Mg(2+)</name>
        <dbReference type="ChEBI" id="CHEBI:18420"/>
    </cofactor>
    <cofactor evidence="8">
        <name>Mn(2+)</name>
        <dbReference type="ChEBI" id="CHEBI:29035"/>
    </cofactor>
</comment>
<dbReference type="EC" id="2.7.7.108" evidence="8"/>
<reference evidence="9 10" key="1">
    <citation type="journal article" date="2015" name="Microbes Environ.">
        <title>Distribution and evolution of nitrogen fixation genes in the phylum bacteroidetes.</title>
        <authorList>
            <person name="Inoue J."/>
            <person name="Oshima K."/>
            <person name="Suda W."/>
            <person name="Sakamoto M."/>
            <person name="Iino T."/>
            <person name="Noda S."/>
            <person name="Hongoh Y."/>
            <person name="Hattori M."/>
            <person name="Ohkuma M."/>
        </authorList>
    </citation>
    <scope>NUCLEOTIDE SEQUENCE [LARGE SCALE GENOMIC DNA]</scope>
    <source>
        <strain evidence="9">JCM 15548</strain>
    </source>
</reference>
<dbReference type="NCBIfam" id="NF000658">
    <property type="entry name" value="PRK00029.1"/>
    <property type="match status" value="1"/>
</dbReference>
<dbReference type="AlphaFoldDB" id="A0A0E9LS00"/>
<feature type="binding site" evidence="8">
    <location>
        <position position="87"/>
    </location>
    <ligand>
        <name>ATP</name>
        <dbReference type="ChEBI" id="CHEBI:30616"/>
    </ligand>
</feature>
<dbReference type="EMBL" id="BAZW01000001">
    <property type="protein sequence ID" value="GAO28068.1"/>
    <property type="molecule type" value="Genomic_DNA"/>
</dbReference>
<comment type="catalytic activity">
    <reaction evidence="8">
        <text>L-tyrosyl-[protein] + ATP = O-(5'-adenylyl)-L-tyrosyl-[protein] + diphosphate</text>
        <dbReference type="Rhea" id="RHEA:54288"/>
        <dbReference type="Rhea" id="RHEA-COMP:10136"/>
        <dbReference type="Rhea" id="RHEA-COMP:13846"/>
        <dbReference type="ChEBI" id="CHEBI:30616"/>
        <dbReference type="ChEBI" id="CHEBI:33019"/>
        <dbReference type="ChEBI" id="CHEBI:46858"/>
        <dbReference type="ChEBI" id="CHEBI:83624"/>
        <dbReference type="EC" id="2.7.7.108"/>
    </reaction>
</comment>
<feature type="binding site" evidence="8">
    <location>
        <position position="250"/>
    </location>
    <ligand>
        <name>Mg(2+)</name>
        <dbReference type="ChEBI" id="CHEBI:18420"/>
    </ligand>
</feature>
<evidence type="ECO:0000256" key="4">
    <source>
        <dbReference type="ARBA" id="ARBA00022723"/>
    </source>
</evidence>
<evidence type="ECO:0000256" key="7">
    <source>
        <dbReference type="ARBA" id="ARBA00022842"/>
    </source>
</evidence>
<dbReference type="PANTHER" id="PTHR32057:SF14">
    <property type="entry name" value="PROTEIN ADENYLYLTRANSFERASE SELO, MITOCHONDRIAL"/>
    <property type="match status" value="1"/>
</dbReference>
<comment type="catalytic activity">
    <reaction evidence="8">
        <text>L-seryl-[protein] + UTP = O-(5'-uridylyl)-L-seryl-[protein] + diphosphate</text>
        <dbReference type="Rhea" id="RHEA:64604"/>
        <dbReference type="Rhea" id="RHEA-COMP:9863"/>
        <dbReference type="Rhea" id="RHEA-COMP:16635"/>
        <dbReference type="ChEBI" id="CHEBI:29999"/>
        <dbReference type="ChEBI" id="CHEBI:33019"/>
        <dbReference type="ChEBI" id="CHEBI:46398"/>
        <dbReference type="ChEBI" id="CHEBI:156051"/>
    </reaction>
</comment>
<evidence type="ECO:0000256" key="8">
    <source>
        <dbReference type="HAMAP-Rule" id="MF_00692"/>
    </source>
</evidence>
<dbReference type="Pfam" id="PF02696">
    <property type="entry name" value="SelO"/>
    <property type="match status" value="1"/>
</dbReference>
<feature type="binding site" evidence="8">
    <location>
        <position position="180"/>
    </location>
    <ligand>
        <name>ATP</name>
        <dbReference type="ChEBI" id="CHEBI:30616"/>
    </ligand>
</feature>
<evidence type="ECO:0000313" key="9">
    <source>
        <dbReference type="EMBL" id="GAO28068.1"/>
    </source>
</evidence>
<accession>A0A0E9LS00</accession>
<comment type="catalytic activity">
    <reaction evidence="8">
        <text>L-tyrosyl-[protein] + UTP = O-(5'-uridylyl)-L-tyrosyl-[protein] + diphosphate</text>
        <dbReference type="Rhea" id="RHEA:83887"/>
        <dbReference type="Rhea" id="RHEA-COMP:10136"/>
        <dbReference type="Rhea" id="RHEA-COMP:20238"/>
        <dbReference type="ChEBI" id="CHEBI:33019"/>
        <dbReference type="ChEBI" id="CHEBI:46398"/>
        <dbReference type="ChEBI" id="CHEBI:46858"/>
        <dbReference type="ChEBI" id="CHEBI:90602"/>
    </reaction>
</comment>
<keyword evidence="7 8" id="KW-0460">Magnesium</keyword>
<keyword evidence="2 8" id="KW-0808">Transferase</keyword>
<name>A0A0E9LS00_9BACT</name>
<dbReference type="HAMAP" id="MF_00692">
    <property type="entry name" value="SelO"/>
    <property type="match status" value="1"/>
</dbReference>
<dbReference type="InterPro" id="IPR003846">
    <property type="entry name" value="SelO"/>
</dbReference>
<feature type="binding site" evidence="8">
    <location>
        <position position="123"/>
    </location>
    <ligand>
        <name>ATP</name>
        <dbReference type="ChEBI" id="CHEBI:30616"/>
    </ligand>
</feature>
<keyword evidence="3 8" id="KW-0548">Nucleotidyltransferase</keyword>
<protein>
    <recommendedName>
        <fullName evidence="8">Protein nucleotidyltransferase YdiU</fullName>
        <ecNumber evidence="8">2.7.7.-</ecNumber>
    </recommendedName>
    <alternativeName>
        <fullName evidence="8">Protein adenylyltransferase YdiU</fullName>
        <ecNumber evidence="8">2.7.7.108</ecNumber>
    </alternativeName>
    <alternativeName>
        <fullName evidence="8">Protein uridylyltransferase YdiU</fullName>
        <ecNumber evidence="8">2.7.7.-</ecNumber>
    </alternativeName>
</protein>
<evidence type="ECO:0000256" key="5">
    <source>
        <dbReference type="ARBA" id="ARBA00022741"/>
    </source>
</evidence>
<keyword evidence="6 8" id="KW-0067">ATP-binding</keyword>
<feature type="binding site" evidence="8">
    <location>
        <position position="110"/>
    </location>
    <ligand>
        <name>ATP</name>
        <dbReference type="ChEBI" id="CHEBI:30616"/>
    </ligand>
</feature>
<comment type="catalytic activity">
    <reaction evidence="8">
        <text>L-threonyl-[protein] + ATP = 3-O-(5'-adenylyl)-L-threonyl-[protein] + diphosphate</text>
        <dbReference type="Rhea" id="RHEA:54292"/>
        <dbReference type="Rhea" id="RHEA-COMP:11060"/>
        <dbReference type="Rhea" id="RHEA-COMP:13847"/>
        <dbReference type="ChEBI" id="CHEBI:30013"/>
        <dbReference type="ChEBI" id="CHEBI:30616"/>
        <dbReference type="ChEBI" id="CHEBI:33019"/>
        <dbReference type="ChEBI" id="CHEBI:138113"/>
        <dbReference type="EC" id="2.7.7.108"/>
    </reaction>
</comment>
<keyword evidence="5 8" id="KW-0547">Nucleotide-binding</keyword>
<evidence type="ECO:0000256" key="1">
    <source>
        <dbReference type="ARBA" id="ARBA00009747"/>
    </source>
</evidence>
<comment type="similarity">
    <text evidence="1 8">Belongs to the SELO family.</text>
</comment>
<dbReference type="GO" id="GO:0070733">
    <property type="term" value="F:AMPylase activity"/>
    <property type="evidence" value="ECO:0007669"/>
    <property type="project" value="UniProtKB-EC"/>
</dbReference>
<keyword evidence="8" id="KW-0464">Manganese</keyword>
<evidence type="ECO:0000256" key="2">
    <source>
        <dbReference type="ARBA" id="ARBA00022679"/>
    </source>
</evidence>
<keyword evidence="10" id="KW-1185">Reference proteome</keyword>
<feature type="binding site" evidence="8">
    <location>
        <position position="90"/>
    </location>
    <ligand>
        <name>ATP</name>
        <dbReference type="ChEBI" id="CHEBI:30616"/>
    </ligand>
</feature>
<sequence length="484" mass="54428">MHTDNIFNFEYSYLSLPDRFYSLVHPTVAGQSEMVLKNAALLKELGIPTDQTTRLLAVLSGNEVPSNSTPFAQAYAGHQFGHFTMLGDGRAIILGEHKTADFKRYDIQLKGSGPTPYSRSGDGRGTLKSMLREYLMSEAMYHLRIPTSRSLAVVKTKGPVYRESIHPGAVLTRLMESHIRIGTFEYASYFGGTDDLKALVNYSIQRLFPEIGQDENPVLSLLQKVMDLQIDLVVNWMRVGFIHGVMNTDNVAISGETFDYGPCAFMNAYHPETVFSSIDAHGRYAFANQPGIIKWNLARLAEALLPLLHKEADKALVMAQQAIEQFDEHWKDRYYRTMLHKLGIENRTTEDEGLVDELLELMKVLKLDYTNTFSALSRGAEGTVNPQDHPALKPWLEKWQISVSKNSQGLDTAKSIMKAYNPVFIPRNHLVEEALDAATAGDLSLIERMLHILATPYEDQANCENYKTPPESDFEANYQTFCGT</sequence>
<feature type="active site" description="Proton acceptor" evidence="8">
    <location>
        <position position="249"/>
    </location>
</feature>
<keyword evidence="4 8" id="KW-0479">Metal-binding</keyword>
<dbReference type="GO" id="GO:0030145">
    <property type="term" value="F:manganese ion binding"/>
    <property type="evidence" value="ECO:0007669"/>
    <property type="project" value="UniProtKB-UniRule"/>
</dbReference>
<feature type="binding site" evidence="8">
    <location>
        <position position="259"/>
    </location>
    <ligand>
        <name>Mg(2+)</name>
        <dbReference type="ChEBI" id="CHEBI:18420"/>
    </ligand>
</feature>
<proteinExistence type="inferred from homology"/>
<comment type="function">
    <text evidence="8">Nucleotidyltransferase involved in the post-translational modification of proteins. It can catalyze the addition of adenosine monophosphate (AMP) or uridine monophosphate (UMP) to a protein, resulting in modifications known as AMPylation and UMPylation.</text>
</comment>
<evidence type="ECO:0000256" key="3">
    <source>
        <dbReference type="ARBA" id="ARBA00022695"/>
    </source>
</evidence>
<dbReference type="RefSeq" id="WP_062121974.1">
    <property type="nucleotide sequence ID" value="NZ_BAZW01000001.1"/>
</dbReference>
<comment type="catalytic activity">
    <reaction evidence="8">
        <text>L-histidyl-[protein] + UTP = N(tele)-(5'-uridylyl)-L-histidyl-[protein] + diphosphate</text>
        <dbReference type="Rhea" id="RHEA:83891"/>
        <dbReference type="Rhea" id="RHEA-COMP:9745"/>
        <dbReference type="Rhea" id="RHEA-COMP:20239"/>
        <dbReference type="ChEBI" id="CHEBI:29979"/>
        <dbReference type="ChEBI" id="CHEBI:33019"/>
        <dbReference type="ChEBI" id="CHEBI:46398"/>
        <dbReference type="ChEBI" id="CHEBI:233474"/>
    </reaction>
</comment>
<feature type="binding site" evidence="8">
    <location>
        <position position="122"/>
    </location>
    <ligand>
        <name>ATP</name>
        <dbReference type="ChEBI" id="CHEBI:30616"/>
    </ligand>
</feature>
<dbReference type="OrthoDB" id="9773505at2"/>
<feature type="binding site" evidence="8">
    <location>
        <position position="259"/>
    </location>
    <ligand>
        <name>ATP</name>
        <dbReference type="ChEBI" id="CHEBI:30616"/>
    </ligand>
</feature>
<evidence type="ECO:0000256" key="6">
    <source>
        <dbReference type="ARBA" id="ARBA00022840"/>
    </source>
</evidence>
<dbReference type="Proteomes" id="UP000032900">
    <property type="component" value="Unassembled WGS sequence"/>
</dbReference>
<dbReference type="EC" id="2.7.7.-" evidence="8"/>
<feature type="binding site" evidence="8">
    <location>
        <position position="89"/>
    </location>
    <ligand>
        <name>ATP</name>
        <dbReference type="ChEBI" id="CHEBI:30616"/>
    </ligand>
</feature>
<dbReference type="GO" id="GO:0005524">
    <property type="term" value="F:ATP binding"/>
    <property type="evidence" value="ECO:0007669"/>
    <property type="project" value="UniProtKB-UniRule"/>
</dbReference>
<comment type="caution">
    <text evidence="9">The sequence shown here is derived from an EMBL/GenBank/DDBJ whole genome shotgun (WGS) entry which is preliminary data.</text>
</comment>